<proteinExistence type="predicted"/>
<dbReference type="STRING" id="937777.Deipe_3120"/>
<dbReference type="GO" id="GO:0008688">
    <property type="term" value="F:3-(3-hydroxyphenyl)propionate hydroxylase activity"/>
    <property type="evidence" value="ECO:0007669"/>
    <property type="project" value="TreeGrafter"/>
</dbReference>
<keyword evidence="1" id="KW-0560">Oxidoreductase</keyword>
<dbReference type="HOGENOM" id="CLU_009665_20_0_0"/>
<dbReference type="GO" id="GO:0071949">
    <property type="term" value="F:FAD binding"/>
    <property type="evidence" value="ECO:0007669"/>
    <property type="project" value="InterPro"/>
</dbReference>
<protein>
    <submittedName>
        <fullName evidence="3">2-polyprenyl-6-methoxyphenol hydroxylase-like oxidoreductase</fullName>
    </submittedName>
</protein>
<dbReference type="Pfam" id="PF01494">
    <property type="entry name" value="FAD_binding_3"/>
    <property type="match status" value="1"/>
</dbReference>
<dbReference type="GO" id="GO:0019622">
    <property type="term" value="P:3-(3-hydroxy)phenylpropionate catabolic process"/>
    <property type="evidence" value="ECO:0007669"/>
    <property type="project" value="TreeGrafter"/>
</dbReference>
<dbReference type="InterPro" id="IPR036188">
    <property type="entry name" value="FAD/NAD-bd_sf"/>
</dbReference>
<dbReference type="SUPFAM" id="SSF51905">
    <property type="entry name" value="FAD/NAD(P)-binding domain"/>
    <property type="match status" value="1"/>
</dbReference>
<accession>L0A3Y6</accession>
<dbReference type="EMBL" id="CP003382">
    <property type="protein sequence ID" value="AFZ68566.1"/>
    <property type="molecule type" value="Genomic_DNA"/>
</dbReference>
<dbReference type="PANTHER" id="PTHR43476">
    <property type="entry name" value="3-(3-HYDROXY-PHENYL)PROPIONATE/3-HYDROXYCINNAMIC ACID HYDROXYLASE"/>
    <property type="match status" value="1"/>
</dbReference>
<dbReference type="AlphaFoldDB" id="L0A3Y6"/>
<dbReference type="RefSeq" id="WP_015236864.1">
    <property type="nucleotide sequence ID" value="NC_019793.1"/>
</dbReference>
<dbReference type="eggNOG" id="COG0654">
    <property type="taxonomic scope" value="Bacteria"/>
</dbReference>
<dbReference type="PROSITE" id="PS51257">
    <property type="entry name" value="PROKAR_LIPOPROTEIN"/>
    <property type="match status" value="1"/>
</dbReference>
<dbReference type="Gene3D" id="3.30.70.2450">
    <property type="match status" value="1"/>
</dbReference>
<dbReference type="KEGG" id="dpd:Deipe_3120"/>
<evidence type="ECO:0000256" key="1">
    <source>
        <dbReference type="ARBA" id="ARBA00023002"/>
    </source>
</evidence>
<dbReference type="InterPro" id="IPR050631">
    <property type="entry name" value="PheA/TfdB_FAD_monoxygenase"/>
</dbReference>
<name>L0A3Y6_DEIPD</name>
<feature type="domain" description="FAD-binding" evidence="2">
    <location>
        <begin position="7"/>
        <end position="334"/>
    </location>
</feature>
<organism evidence="3 4">
    <name type="scientific">Deinococcus peraridilitoris (strain DSM 19664 / LMG 22246 / CIP 109416 / KR-200)</name>
    <dbReference type="NCBI Taxonomy" id="937777"/>
    <lineage>
        <taxon>Bacteria</taxon>
        <taxon>Thermotogati</taxon>
        <taxon>Deinococcota</taxon>
        <taxon>Deinococci</taxon>
        <taxon>Deinococcales</taxon>
        <taxon>Deinococcaceae</taxon>
        <taxon>Deinococcus</taxon>
    </lineage>
</organism>
<dbReference type="Proteomes" id="UP000010467">
    <property type="component" value="Chromosome"/>
</dbReference>
<keyword evidence="4" id="KW-1185">Reference proteome</keyword>
<dbReference type="OrthoDB" id="9806565at2"/>
<sequence>MRVPIEEVDVVVVGGGPVGLFLGCELAMRGVRFVVLEQEQAPRRHSRSIGLHPPALEHFARLGLTTALLQRGVRVKRGTVFGDRELLGELEFHGVSQEFPFVLLLPQYETEQLLEAHLERLSPGALRRGARTVQVRDGREAAFVTYEAAWGTRTLRAGLVVGADGKRSLVRRNAHIDFVGGAYPDRYLMGDFLDTTAYKSAAVIHLAMAGVVESFPLPGGVRRWVVRTEAGDGADVAALCALIFERTGHFVSVSSCRMFSAFGVARHLAERFVVGRVVLVGDAAHEVSPIGGQGMNLGWLDAAELAEIVPRALKGHQPVERTLQGFAVRRRRRAYFAARQAEFNMAFGRPWRSAWWRDFVVKRLLRPPFRALLARLFTMRWL</sequence>
<dbReference type="Gene3D" id="3.50.50.60">
    <property type="entry name" value="FAD/NAD(P)-binding domain"/>
    <property type="match status" value="1"/>
</dbReference>
<dbReference type="PATRIC" id="fig|937777.3.peg.3132"/>
<gene>
    <name evidence="3" type="ordered locus">Deipe_3120</name>
</gene>
<evidence type="ECO:0000313" key="4">
    <source>
        <dbReference type="Proteomes" id="UP000010467"/>
    </source>
</evidence>
<evidence type="ECO:0000259" key="2">
    <source>
        <dbReference type="Pfam" id="PF01494"/>
    </source>
</evidence>
<evidence type="ECO:0000313" key="3">
    <source>
        <dbReference type="EMBL" id="AFZ68566.1"/>
    </source>
</evidence>
<dbReference type="InterPro" id="IPR002938">
    <property type="entry name" value="FAD-bd"/>
</dbReference>
<dbReference type="PRINTS" id="PR00420">
    <property type="entry name" value="RNGMNOXGNASE"/>
</dbReference>
<reference evidence="4" key="1">
    <citation type="submission" date="2012-03" db="EMBL/GenBank/DDBJ databases">
        <title>Complete sequence of chromosome of Deinococcus peraridilitoris DSM 19664.</title>
        <authorList>
            <person name="Lucas S."/>
            <person name="Copeland A."/>
            <person name="Lapidus A."/>
            <person name="Glavina del Rio T."/>
            <person name="Dalin E."/>
            <person name="Tice H."/>
            <person name="Bruce D."/>
            <person name="Goodwin L."/>
            <person name="Pitluck S."/>
            <person name="Peters L."/>
            <person name="Mikhailova N."/>
            <person name="Lu M."/>
            <person name="Kyrpides N."/>
            <person name="Mavromatis K."/>
            <person name="Ivanova N."/>
            <person name="Brettin T."/>
            <person name="Detter J.C."/>
            <person name="Han C."/>
            <person name="Larimer F."/>
            <person name="Land M."/>
            <person name="Hauser L."/>
            <person name="Markowitz V."/>
            <person name="Cheng J.-F."/>
            <person name="Hugenholtz P."/>
            <person name="Woyke T."/>
            <person name="Wu D."/>
            <person name="Pukall R."/>
            <person name="Steenblock K."/>
            <person name="Brambilla E."/>
            <person name="Klenk H.-P."/>
            <person name="Eisen J.A."/>
        </authorList>
    </citation>
    <scope>NUCLEOTIDE SEQUENCE [LARGE SCALE GENOMIC DNA]</scope>
    <source>
        <strain evidence="4">DSM 19664 / LMG 22246 / CIP 109416 / KR-200</strain>
    </source>
</reference>
<dbReference type="PANTHER" id="PTHR43476:SF3">
    <property type="entry name" value="FAD-BINDING MONOOXYGENASE"/>
    <property type="match status" value="1"/>
</dbReference>